<evidence type="ECO:0000313" key="4">
    <source>
        <dbReference type="EMBL" id="ART91498.1"/>
    </source>
</evidence>
<dbReference type="PROSITE" id="PS51355">
    <property type="entry name" value="GLUTATHIONE_PEROXID_3"/>
    <property type="match status" value="1"/>
</dbReference>
<dbReference type="GO" id="GO:0006979">
    <property type="term" value="P:response to oxidative stress"/>
    <property type="evidence" value="ECO:0007669"/>
    <property type="project" value="InterPro"/>
</dbReference>
<protein>
    <submittedName>
        <fullName evidence="4">Phospholipid hydroperoxide glutathione peroxidase-like proteinue</fullName>
    </submittedName>
</protein>
<dbReference type="InterPro" id="IPR000889">
    <property type="entry name" value="Glutathione_peroxidase"/>
</dbReference>
<dbReference type="PIRSF" id="PIRSF000303">
    <property type="entry name" value="Glutathion_perox"/>
    <property type="match status" value="1"/>
</dbReference>
<name>A0A7G0XLT2_FOWPV</name>
<dbReference type="CDD" id="cd00340">
    <property type="entry name" value="GSH_Peroxidase"/>
    <property type="match status" value="1"/>
</dbReference>
<sequence>MNDDWILHHTIYNFNLNLLNGESFDFKTYKDKICIFVNVASESRLADRNYKELTKLYDRYFCDGLRIMAFPCNQFGGQEPGGVKEIMETIKKYSVLFDVSEKVIVNTIYAHPLWKWLQTRPILGDVPGPIKWNFCKFLISPFGYVIKRFDPEVNPMSIQKDIEHVIEQRANEEMTINRWVMPDTHCSEEESLSKDVLNDV</sequence>
<reference evidence="4 5" key="1">
    <citation type="submission" date="2016-05" db="EMBL/GenBank/DDBJ databases">
        <title>The analysis of a fowlpox virus genome sequence.</title>
        <authorList>
            <person name="Zhao Y."/>
            <person name="Liu S."/>
        </authorList>
    </citation>
    <scope>NUCLEOTIDE SEQUENCE [LARGE SCALE GENOMIC DNA]</scope>
    <source>
        <strain evidence="4 5">NX10</strain>
    </source>
</reference>
<dbReference type="GO" id="GO:0004601">
    <property type="term" value="F:peroxidase activity"/>
    <property type="evidence" value="ECO:0007669"/>
    <property type="project" value="UniProtKB-KW"/>
</dbReference>
<organismHost>
    <name type="scientific">Vertebrata</name>
    <name type="common">vertebrates</name>
    <dbReference type="NCBI Taxonomy" id="7742"/>
</organismHost>
<keyword evidence="2 4" id="KW-0575">Peroxidase</keyword>
<dbReference type="Pfam" id="PF00255">
    <property type="entry name" value="GSHPx"/>
    <property type="match status" value="1"/>
</dbReference>
<gene>
    <name evidence="4" type="primary">ORF064</name>
</gene>
<dbReference type="PANTHER" id="PTHR11592">
    <property type="entry name" value="GLUTATHIONE PEROXIDASE"/>
    <property type="match status" value="1"/>
</dbReference>
<evidence type="ECO:0000256" key="2">
    <source>
        <dbReference type="ARBA" id="ARBA00022559"/>
    </source>
</evidence>
<comment type="similarity">
    <text evidence="1">Belongs to the glutathione peroxidase family.</text>
</comment>
<accession>A0A7G0XLT2</accession>
<dbReference type="SUPFAM" id="SSF52833">
    <property type="entry name" value="Thioredoxin-like"/>
    <property type="match status" value="1"/>
</dbReference>
<evidence type="ECO:0000313" key="5">
    <source>
        <dbReference type="Proteomes" id="UP000515929"/>
    </source>
</evidence>
<proteinExistence type="inferred from homology"/>
<dbReference type="PANTHER" id="PTHR11592:SF134">
    <property type="entry name" value="PHOSPHOLIPID HYDROPEROXIDE GLUTATHIONE PEROXIDASE"/>
    <property type="match status" value="1"/>
</dbReference>
<evidence type="ECO:0000256" key="1">
    <source>
        <dbReference type="ARBA" id="ARBA00006926"/>
    </source>
</evidence>
<evidence type="ECO:0000256" key="3">
    <source>
        <dbReference type="ARBA" id="ARBA00023002"/>
    </source>
</evidence>
<dbReference type="InterPro" id="IPR036249">
    <property type="entry name" value="Thioredoxin-like_sf"/>
</dbReference>
<dbReference type="EMBL" id="KX196452">
    <property type="protein sequence ID" value="ART91498.1"/>
    <property type="molecule type" value="Genomic_DNA"/>
</dbReference>
<dbReference type="Proteomes" id="UP000515929">
    <property type="component" value="Segment"/>
</dbReference>
<dbReference type="Gene3D" id="3.40.30.10">
    <property type="entry name" value="Glutaredoxin"/>
    <property type="match status" value="1"/>
</dbReference>
<keyword evidence="3" id="KW-0560">Oxidoreductase</keyword>
<organism evidence="4 5">
    <name type="scientific">Fowlpox virus</name>
    <name type="common">FPV</name>
    <dbReference type="NCBI Taxonomy" id="10261"/>
    <lineage>
        <taxon>Viruses</taxon>
        <taxon>Varidnaviria</taxon>
        <taxon>Bamfordvirae</taxon>
        <taxon>Nucleocytoviricota</taxon>
        <taxon>Pokkesviricetes</taxon>
        <taxon>Chitovirales</taxon>
        <taxon>Poxviridae</taxon>
        <taxon>Chordopoxvirinae</taxon>
        <taxon>Avipoxvirus</taxon>
        <taxon>Avipoxvirus fowlpox</taxon>
    </lineage>
</organism>
<dbReference type="PRINTS" id="PR01011">
    <property type="entry name" value="GLUTPROXDASE"/>
</dbReference>